<protein>
    <submittedName>
        <fullName evidence="2">Uncharacterized protein</fullName>
    </submittedName>
</protein>
<sequence length="77" mass="9543">MHFYCSFIWRNFHLLFISHYRCAFLILIPAIVFVLIFHLLYLKDKYWEEHPGEAVPLMQPKFYYGPWKVHREDHMAK</sequence>
<organism evidence="2 3">
    <name type="scientific">Papaver nudicaule</name>
    <name type="common">Iceland poppy</name>
    <dbReference type="NCBI Taxonomy" id="74823"/>
    <lineage>
        <taxon>Eukaryota</taxon>
        <taxon>Viridiplantae</taxon>
        <taxon>Streptophyta</taxon>
        <taxon>Embryophyta</taxon>
        <taxon>Tracheophyta</taxon>
        <taxon>Spermatophyta</taxon>
        <taxon>Magnoliopsida</taxon>
        <taxon>Ranunculales</taxon>
        <taxon>Papaveraceae</taxon>
        <taxon>Papaveroideae</taxon>
        <taxon>Papaver</taxon>
    </lineage>
</organism>
<dbReference type="EMBL" id="JAJJMA010144140">
    <property type="protein sequence ID" value="MCL7034306.1"/>
    <property type="molecule type" value="Genomic_DNA"/>
</dbReference>
<keyword evidence="3" id="KW-1185">Reference proteome</keyword>
<dbReference type="Proteomes" id="UP001177140">
    <property type="component" value="Unassembled WGS sequence"/>
</dbReference>
<keyword evidence="1" id="KW-0812">Transmembrane</keyword>
<reference evidence="2" key="1">
    <citation type="submission" date="2022-03" db="EMBL/GenBank/DDBJ databases">
        <title>A functionally conserved STORR gene fusion in Papaver species that diverged 16.8 million years ago.</title>
        <authorList>
            <person name="Catania T."/>
        </authorList>
    </citation>
    <scope>NUCLEOTIDE SEQUENCE</scope>
    <source>
        <strain evidence="2">S-191538</strain>
    </source>
</reference>
<comment type="caution">
    <text evidence="2">The sequence shown here is derived from an EMBL/GenBank/DDBJ whole genome shotgun (WGS) entry which is preliminary data.</text>
</comment>
<feature type="transmembrane region" description="Helical" evidence="1">
    <location>
        <begin position="20"/>
        <end position="41"/>
    </location>
</feature>
<dbReference type="PANTHER" id="PTHR37898:SF1">
    <property type="entry name" value="OS05G0540200 PROTEIN"/>
    <property type="match status" value="1"/>
</dbReference>
<gene>
    <name evidence="2" type="ORF">MKW94_018881</name>
</gene>
<evidence type="ECO:0000313" key="3">
    <source>
        <dbReference type="Proteomes" id="UP001177140"/>
    </source>
</evidence>
<evidence type="ECO:0000256" key="1">
    <source>
        <dbReference type="SAM" id="Phobius"/>
    </source>
</evidence>
<dbReference type="PANTHER" id="PTHR37898">
    <property type="entry name" value="OS05G0540200 PROTEIN"/>
    <property type="match status" value="1"/>
</dbReference>
<proteinExistence type="predicted"/>
<keyword evidence="1" id="KW-1133">Transmembrane helix</keyword>
<keyword evidence="1" id="KW-0472">Membrane</keyword>
<name>A0AA41SCI4_PAPNU</name>
<accession>A0AA41SCI4</accession>
<evidence type="ECO:0000313" key="2">
    <source>
        <dbReference type="EMBL" id="MCL7034306.1"/>
    </source>
</evidence>
<dbReference type="InterPro" id="IPR037759">
    <property type="entry name" value="At4g29660-like"/>
</dbReference>
<dbReference type="AlphaFoldDB" id="A0AA41SCI4"/>